<organism evidence="2 3">
    <name type="scientific">Punica granatum</name>
    <name type="common">Pomegranate</name>
    <dbReference type="NCBI Taxonomy" id="22663"/>
    <lineage>
        <taxon>Eukaryota</taxon>
        <taxon>Viridiplantae</taxon>
        <taxon>Streptophyta</taxon>
        <taxon>Embryophyta</taxon>
        <taxon>Tracheophyta</taxon>
        <taxon>Spermatophyta</taxon>
        <taxon>Magnoliopsida</taxon>
        <taxon>eudicotyledons</taxon>
        <taxon>Gunneridae</taxon>
        <taxon>Pentapetalae</taxon>
        <taxon>rosids</taxon>
        <taxon>malvids</taxon>
        <taxon>Myrtales</taxon>
        <taxon>Lythraceae</taxon>
        <taxon>Punica</taxon>
    </lineage>
</organism>
<comment type="caution">
    <text evidence="2">The sequence shown here is derived from an EMBL/GenBank/DDBJ whole genome shotgun (WGS) entry which is preliminary data.</text>
</comment>
<evidence type="ECO:0000256" key="1">
    <source>
        <dbReference type="SAM" id="Phobius"/>
    </source>
</evidence>
<dbReference type="EMBL" id="PGOL01002613">
    <property type="protein sequence ID" value="PKI46446.1"/>
    <property type="molecule type" value="Genomic_DNA"/>
</dbReference>
<evidence type="ECO:0000313" key="3">
    <source>
        <dbReference type="Proteomes" id="UP000233551"/>
    </source>
</evidence>
<dbReference type="AlphaFoldDB" id="A0A2I0ISN7"/>
<keyword evidence="1" id="KW-0472">Membrane</keyword>
<keyword evidence="3" id="KW-1185">Reference proteome</keyword>
<keyword evidence="1" id="KW-1133">Transmembrane helix</keyword>
<dbReference type="Proteomes" id="UP000233551">
    <property type="component" value="Unassembled WGS sequence"/>
</dbReference>
<sequence>MGRGRIYAGGCSGQALVPPFFIITFSAFATDFRRKVRSEVRQKLMTENFIKKFDDQTFEAGMGLEWGQECCRRCSWWIWKKVEKRFYVLVLEGLAILSEAINRLARKNIWQRVVYETDSEVLF</sequence>
<name>A0A2I0ISN7_PUNGR</name>
<protein>
    <submittedName>
        <fullName evidence="2">Uncharacterized protein</fullName>
    </submittedName>
</protein>
<proteinExistence type="predicted"/>
<keyword evidence="1" id="KW-0812">Transmembrane</keyword>
<accession>A0A2I0ISN7</accession>
<gene>
    <name evidence="2" type="ORF">CRG98_033144</name>
</gene>
<reference evidence="2 3" key="1">
    <citation type="submission" date="2017-11" db="EMBL/GenBank/DDBJ databases">
        <title>De-novo sequencing of pomegranate (Punica granatum L.) genome.</title>
        <authorList>
            <person name="Akparov Z."/>
            <person name="Amiraslanov A."/>
            <person name="Hajiyeva S."/>
            <person name="Abbasov M."/>
            <person name="Kaur K."/>
            <person name="Hamwieh A."/>
            <person name="Solovyev V."/>
            <person name="Salamov A."/>
            <person name="Braich B."/>
            <person name="Kosarev P."/>
            <person name="Mahmoud A."/>
            <person name="Hajiyev E."/>
            <person name="Babayeva S."/>
            <person name="Izzatullayeva V."/>
            <person name="Mammadov A."/>
            <person name="Mammadov A."/>
            <person name="Sharifova S."/>
            <person name="Ojaghi J."/>
            <person name="Eynullazada K."/>
            <person name="Bayramov B."/>
            <person name="Abdulazimova A."/>
            <person name="Shahmuradov I."/>
        </authorList>
    </citation>
    <scope>NUCLEOTIDE SEQUENCE [LARGE SCALE GENOMIC DNA]</scope>
    <source>
        <strain evidence="3">cv. AG2017</strain>
        <tissue evidence="2">Leaf</tissue>
    </source>
</reference>
<evidence type="ECO:0000313" key="2">
    <source>
        <dbReference type="EMBL" id="PKI46446.1"/>
    </source>
</evidence>
<feature type="transmembrane region" description="Helical" evidence="1">
    <location>
        <begin position="6"/>
        <end position="28"/>
    </location>
</feature>